<keyword evidence="3" id="KW-1185">Reference proteome</keyword>
<organism evidence="2 3">
    <name type="scientific">Gluconacetobacter johannae</name>
    <dbReference type="NCBI Taxonomy" id="112140"/>
    <lineage>
        <taxon>Bacteria</taxon>
        <taxon>Pseudomonadati</taxon>
        <taxon>Pseudomonadota</taxon>
        <taxon>Alphaproteobacteria</taxon>
        <taxon>Acetobacterales</taxon>
        <taxon>Acetobacteraceae</taxon>
        <taxon>Gluconacetobacter</taxon>
    </lineage>
</organism>
<name>A0A7W4P4S6_9PROT</name>
<reference evidence="2 3" key="1">
    <citation type="submission" date="2020-04" db="EMBL/GenBank/DDBJ databases">
        <title>Description of novel Gluconacetobacter.</title>
        <authorList>
            <person name="Sombolestani A."/>
        </authorList>
    </citation>
    <scope>NUCLEOTIDE SEQUENCE [LARGE SCALE GENOMIC DNA]</scope>
    <source>
        <strain evidence="2 3">LMG 21312</strain>
    </source>
</reference>
<evidence type="ECO:0000313" key="3">
    <source>
        <dbReference type="Proteomes" id="UP000561066"/>
    </source>
</evidence>
<proteinExistence type="predicted"/>
<dbReference type="AlphaFoldDB" id="A0A7W4P4S6"/>
<gene>
    <name evidence="2" type="ORF">HLH21_16680</name>
</gene>
<dbReference type="InterPro" id="IPR001584">
    <property type="entry name" value="Integrase_cat-core"/>
</dbReference>
<feature type="domain" description="Integrase catalytic" evidence="1">
    <location>
        <begin position="2"/>
        <end position="32"/>
    </location>
</feature>
<evidence type="ECO:0000259" key="1">
    <source>
        <dbReference type="Pfam" id="PF13683"/>
    </source>
</evidence>
<dbReference type="GO" id="GO:0015074">
    <property type="term" value="P:DNA integration"/>
    <property type="evidence" value="ECO:0007669"/>
    <property type="project" value="InterPro"/>
</dbReference>
<evidence type="ECO:0000313" key="2">
    <source>
        <dbReference type="EMBL" id="MBB2177536.1"/>
    </source>
</evidence>
<dbReference type="Pfam" id="PF13683">
    <property type="entry name" value="rve_3"/>
    <property type="match status" value="1"/>
</dbReference>
<accession>A0A7W4P4S6</accession>
<sequence>MVLWHYIVLGKPQQNGFIESCNGRFCDEYPNELTCCGTFIQRKVEPQGKLSPWL</sequence>
<comment type="caution">
    <text evidence="2">The sequence shown here is derived from an EMBL/GenBank/DDBJ whole genome shotgun (WGS) entry which is preliminary data.</text>
</comment>
<dbReference type="Proteomes" id="UP000561066">
    <property type="component" value="Unassembled WGS sequence"/>
</dbReference>
<dbReference type="EMBL" id="JABEQH010000033">
    <property type="protein sequence ID" value="MBB2177536.1"/>
    <property type="molecule type" value="Genomic_DNA"/>
</dbReference>
<protein>
    <submittedName>
        <fullName evidence="2">Transposase</fullName>
    </submittedName>
</protein>